<dbReference type="EMBL" id="CAJVPS010033470">
    <property type="protein sequence ID" value="CAG8737247.1"/>
    <property type="molecule type" value="Genomic_DNA"/>
</dbReference>
<keyword evidence="1" id="KW-1133">Transmembrane helix</keyword>
<sequence length="191" mass="22062">MPGDLDGDQIYEFGFFEGYPIVLLTDKKSAKIGQEQAQITKLINKDSPENNPLILSKTKKRLDPYLPITIIIFVIPPIILFFLITIIYIYWKFFFVPRNMKKVNVRYIKASLHCPDEAKCENSCGTKIDKYYDNNGDNDDSRPFISSITTRIKSLKMKPTLNLDRKTTDFERGFDYEDCDDECCAFNSGIP</sequence>
<dbReference type="Proteomes" id="UP000789508">
    <property type="component" value="Unassembled WGS sequence"/>
</dbReference>
<gene>
    <name evidence="2" type="ORF">ALEPTO_LOCUS12826</name>
</gene>
<feature type="transmembrane region" description="Helical" evidence="1">
    <location>
        <begin position="65"/>
        <end position="91"/>
    </location>
</feature>
<keyword evidence="1" id="KW-0812">Transmembrane</keyword>
<keyword evidence="1" id="KW-0472">Membrane</keyword>
<evidence type="ECO:0000313" key="2">
    <source>
        <dbReference type="EMBL" id="CAG8737247.1"/>
    </source>
</evidence>
<dbReference type="AlphaFoldDB" id="A0A9N9IIJ8"/>
<reference evidence="2" key="1">
    <citation type="submission" date="2021-06" db="EMBL/GenBank/DDBJ databases">
        <authorList>
            <person name="Kallberg Y."/>
            <person name="Tangrot J."/>
            <person name="Rosling A."/>
        </authorList>
    </citation>
    <scope>NUCLEOTIDE SEQUENCE</scope>
    <source>
        <strain evidence="2">FL130A</strain>
    </source>
</reference>
<protein>
    <submittedName>
        <fullName evidence="2">5373_t:CDS:1</fullName>
    </submittedName>
</protein>
<evidence type="ECO:0000256" key="1">
    <source>
        <dbReference type="SAM" id="Phobius"/>
    </source>
</evidence>
<organism evidence="2 3">
    <name type="scientific">Ambispora leptoticha</name>
    <dbReference type="NCBI Taxonomy" id="144679"/>
    <lineage>
        <taxon>Eukaryota</taxon>
        <taxon>Fungi</taxon>
        <taxon>Fungi incertae sedis</taxon>
        <taxon>Mucoromycota</taxon>
        <taxon>Glomeromycotina</taxon>
        <taxon>Glomeromycetes</taxon>
        <taxon>Archaeosporales</taxon>
        <taxon>Ambisporaceae</taxon>
        <taxon>Ambispora</taxon>
    </lineage>
</organism>
<proteinExistence type="predicted"/>
<accession>A0A9N9IIJ8</accession>
<comment type="caution">
    <text evidence="2">The sequence shown here is derived from an EMBL/GenBank/DDBJ whole genome shotgun (WGS) entry which is preliminary data.</text>
</comment>
<dbReference type="OrthoDB" id="10472244at2759"/>
<evidence type="ECO:0000313" key="3">
    <source>
        <dbReference type="Proteomes" id="UP000789508"/>
    </source>
</evidence>
<name>A0A9N9IIJ8_9GLOM</name>
<keyword evidence="3" id="KW-1185">Reference proteome</keyword>